<dbReference type="NCBIfam" id="TIGR01847">
    <property type="entry name" value="bacteriocin_sig"/>
    <property type="match status" value="1"/>
</dbReference>
<proteinExistence type="predicted"/>
<dbReference type="AlphaFoldDB" id="A0A0A1GTG8"/>
<keyword evidence="3" id="KW-0078">Bacteriocin</keyword>
<evidence type="ECO:0008006" key="6">
    <source>
        <dbReference type="Google" id="ProtNLM"/>
    </source>
</evidence>
<dbReference type="InterPro" id="IPR010133">
    <property type="entry name" value="Bacteriocin_signal_seq"/>
</dbReference>
<protein>
    <recommendedName>
        <fullName evidence="6">Bacteriocin</fullName>
    </recommendedName>
</protein>
<dbReference type="HOGENOM" id="CLU_3100169_0_0_9"/>
<dbReference type="Proteomes" id="UP000031620">
    <property type="component" value="Chromosome"/>
</dbReference>
<reference evidence="4 5" key="1">
    <citation type="submission" date="2014-11" db="EMBL/GenBank/DDBJ databases">
        <title>Complete genome sequence and analysis of Lactobacillus hokkaidonensis LOOC260T.</title>
        <authorList>
            <person name="Tanizawa Y."/>
            <person name="Tohno M."/>
            <person name="Kaminuma E."/>
            <person name="Nakamura Y."/>
            <person name="Arita M."/>
        </authorList>
    </citation>
    <scope>NUCLEOTIDE SEQUENCE [LARGE SCALE GENOMIC DNA]</scope>
    <source>
        <strain evidence="4 5">LOOC260</strain>
    </source>
</reference>
<keyword evidence="2" id="KW-0044">Antibiotic</keyword>
<organism evidence="4 5">
    <name type="scientific">Paucilactobacillus hokkaidonensis JCM 18461</name>
    <dbReference type="NCBI Taxonomy" id="1291742"/>
    <lineage>
        <taxon>Bacteria</taxon>
        <taxon>Bacillati</taxon>
        <taxon>Bacillota</taxon>
        <taxon>Bacilli</taxon>
        <taxon>Lactobacillales</taxon>
        <taxon>Lactobacillaceae</taxon>
        <taxon>Paucilactobacillus</taxon>
    </lineage>
</organism>
<evidence type="ECO:0000313" key="4">
    <source>
        <dbReference type="EMBL" id="BAP85290.1"/>
    </source>
</evidence>
<dbReference type="KEGG" id="lho:LOOC260_107500"/>
<dbReference type="GO" id="GO:0042742">
    <property type="term" value="P:defense response to bacterium"/>
    <property type="evidence" value="ECO:0007669"/>
    <property type="project" value="UniProtKB-KW"/>
</dbReference>
<evidence type="ECO:0000256" key="1">
    <source>
        <dbReference type="ARBA" id="ARBA00022529"/>
    </source>
</evidence>
<dbReference type="EMBL" id="AP014680">
    <property type="protein sequence ID" value="BAP85290.1"/>
    <property type="molecule type" value="Genomic_DNA"/>
</dbReference>
<evidence type="ECO:0000256" key="3">
    <source>
        <dbReference type="ARBA" id="ARBA00023048"/>
    </source>
</evidence>
<keyword evidence="1" id="KW-0929">Antimicrobial</keyword>
<sequence>MDSLSSFTLMNKNELEKINGGKIIWVAIAEEAYRHSDQIIKGFRKAQKKYR</sequence>
<name>A0A0A1GTG8_9LACO</name>
<dbReference type="STRING" id="1291742.LOOC260_107500"/>
<dbReference type="GO" id="GO:0031640">
    <property type="term" value="P:killing of cells of another organism"/>
    <property type="evidence" value="ECO:0007669"/>
    <property type="project" value="UniProtKB-KW"/>
</dbReference>
<evidence type="ECO:0000313" key="5">
    <source>
        <dbReference type="Proteomes" id="UP000031620"/>
    </source>
</evidence>
<gene>
    <name evidence="4" type="ORF">LOOC260_107500</name>
</gene>
<accession>A0A0A1GTG8</accession>
<dbReference type="RefSeq" id="WP_156406639.1">
    <property type="nucleotide sequence ID" value="NZ_AP014680.1"/>
</dbReference>
<evidence type="ECO:0000256" key="2">
    <source>
        <dbReference type="ARBA" id="ARBA00023022"/>
    </source>
</evidence>